<dbReference type="Gene3D" id="1.25.40.10">
    <property type="entry name" value="Tetratricopeptide repeat domain"/>
    <property type="match status" value="2"/>
</dbReference>
<feature type="region of interest" description="Disordered" evidence="6">
    <location>
        <begin position="437"/>
        <end position="473"/>
    </location>
</feature>
<protein>
    <recommendedName>
        <fullName evidence="7">MYND-type domain-containing protein</fullName>
    </recommendedName>
</protein>
<keyword evidence="4" id="KW-0802">TPR repeat</keyword>
<evidence type="ECO:0000256" key="4">
    <source>
        <dbReference type="ARBA" id="ARBA00022803"/>
    </source>
</evidence>
<gene>
    <name evidence="8" type="ORF">ASPWEDRAFT_48634</name>
</gene>
<sequence length="1150" mass="128870">MDRQVTMECPRAIEGDAVQTDVQREFERELTLSDSSHTNSNRVEGRTRILRASDVLLSLAGKSTAGTVQSSVYNLELGPWKLTNFSPFLDTSETFAGIENFKETLRIFPPFRDNDGARLGAVDVKCPDCDAIFSSQEELRQHYLTRFCPGAAVAVYVMTRDRLIKKGYRMEKRLVPLNCQPIRFYCSKCDKQFAIDADDKVDRQRNSRILVDCTNCGEKCNVSFEPILNDPRDDVTYIDSQPEIAVDDRSRSPSIAQNSFTSSMFPTTATSGGEQYFAKRAKKIRDSWSFRKFSQSEEDELIAISFAGLYDLERVHAPNGFFQPFDGTFEAPKSQAGSGITLSAPVGTAVMETKKLPATLCEENEHSVIGSVDSGGNFLGANTTLRTPSPSKRRQSFFRRLFCGKVPKRLSRAKSASNSGNKLIKRVNTVRFSFVAKSSRHTTGTGRPTSEGRTEDDNAEPNESKRNETKSTVPEAEYVALLRSSQNIFIHMEYLSGGTMIHDASGRQRILGMEEVAQLFLQLKDQLCAATIWSRALKTRLRAEAASNKGNFRAAVVEYEDALKMLNDCPALDIDKLSRAAMLHSLGQAYRGMQKIAESEACYLESLGLVKRTLGRENAKNFAILSDLGALYENDGHPIDAAALYERSYAGRLKILGRNAPETLVSMYDLASVKILLGEFESALFLLEKAVPVLDTVFGMQSETTLGAMNKLSILYQKLRLEKESRTICGRTIPHYKTVLGINSAVTREVVLRYIHLSRNFDFPFEIKDIFDHYQRSQDPEALVVIHQLGEAYMRAGLFQDAANLFETLVERFLAVKGPEALETFASLSALCVCHEHLDSIEKAIHAYKQMINMACQTPDGHPAKTKKIKYSEKRIAELTGRQERLATEKKEWGLLEPGQCATCGSTTSVLCHACKIHHFCSENCRQAGLETHIFSCVPSVSLRQSKSIAARSRCPPEIRDQAFSKIGAFKRKKFVDVLSQYTFSLDPRNFTTLRMKLNPSVNTVILFASDSDIRYTTIESTTAKVDGSVKSSGTSPKQLEWLTPEQEDFLYYNPSQEESQSKYLLVAPGENMHKSIVNKRVRFRSGGGDKERFQSLEMPNKALIEYAQGILLSGYLDDVFMYVIEWAWGEGEIEEEGKIEEEEEIEEGD</sequence>
<dbReference type="SUPFAM" id="SSF48452">
    <property type="entry name" value="TPR-like"/>
    <property type="match status" value="2"/>
</dbReference>
<dbReference type="PROSITE" id="PS01360">
    <property type="entry name" value="ZF_MYND_1"/>
    <property type="match status" value="1"/>
</dbReference>
<dbReference type="SMART" id="SM00028">
    <property type="entry name" value="TPR"/>
    <property type="match status" value="4"/>
</dbReference>
<keyword evidence="3" id="KW-0863">Zinc-finger</keyword>
<dbReference type="PANTHER" id="PTHR45641:SF14">
    <property type="entry name" value="TETRATRICOPEPTIDE REPEAT PROTEIN (AFU_ORTHOLOGUE AFUA_6G03870)"/>
    <property type="match status" value="1"/>
</dbReference>
<evidence type="ECO:0000256" key="1">
    <source>
        <dbReference type="ARBA" id="ARBA00022723"/>
    </source>
</evidence>
<evidence type="ECO:0000256" key="5">
    <source>
        <dbReference type="ARBA" id="ARBA00022833"/>
    </source>
</evidence>
<evidence type="ECO:0000313" key="8">
    <source>
        <dbReference type="EMBL" id="OJJ38389.1"/>
    </source>
</evidence>
<dbReference type="VEuPathDB" id="FungiDB:ASPWEDRAFT_48634"/>
<feature type="compositionally biased region" description="Basic and acidic residues" evidence="6">
    <location>
        <begin position="450"/>
        <end position="469"/>
    </location>
</feature>
<name>A0A1L9RTY6_ASPWE</name>
<accession>A0A1L9RTY6</accession>
<reference evidence="9" key="1">
    <citation type="journal article" date="2017" name="Genome Biol.">
        <title>Comparative genomics reveals high biological diversity and specific adaptations in the industrially and medically important fungal genus Aspergillus.</title>
        <authorList>
            <person name="de Vries R.P."/>
            <person name="Riley R."/>
            <person name="Wiebenga A."/>
            <person name="Aguilar-Osorio G."/>
            <person name="Amillis S."/>
            <person name="Uchima C.A."/>
            <person name="Anderluh G."/>
            <person name="Asadollahi M."/>
            <person name="Askin M."/>
            <person name="Barry K."/>
            <person name="Battaglia E."/>
            <person name="Bayram O."/>
            <person name="Benocci T."/>
            <person name="Braus-Stromeyer S.A."/>
            <person name="Caldana C."/>
            <person name="Canovas D."/>
            <person name="Cerqueira G.C."/>
            <person name="Chen F."/>
            <person name="Chen W."/>
            <person name="Choi C."/>
            <person name="Clum A."/>
            <person name="Dos Santos R.A."/>
            <person name="Damasio A.R."/>
            <person name="Diallinas G."/>
            <person name="Emri T."/>
            <person name="Fekete E."/>
            <person name="Flipphi M."/>
            <person name="Freyberg S."/>
            <person name="Gallo A."/>
            <person name="Gournas C."/>
            <person name="Habgood R."/>
            <person name="Hainaut M."/>
            <person name="Harispe M.L."/>
            <person name="Henrissat B."/>
            <person name="Hilden K.S."/>
            <person name="Hope R."/>
            <person name="Hossain A."/>
            <person name="Karabika E."/>
            <person name="Karaffa L."/>
            <person name="Karanyi Z."/>
            <person name="Krasevec N."/>
            <person name="Kuo A."/>
            <person name="Kusch H."/>
            <person name="LaButti K."/>
            <person name="Lagendijk E.L."/>
            <person name="Lapidus A."/>
            <person name="Levasseur A."/>
            <person name="Lindquist E."/>
            <person name="Lipzen A."/>
            <person name="Logrieco A.F."/>
            <person name="MacCabe A."/>
            <person name="Maekelae M.R."/>
            <person name="Malavazi I."/>
            <person name="Melin P."/>
            <person name="Meyer V."/>
            <person name="Mielnichuk N."/>
            <person name="Miskei M."/>
            <person name="Molnar A.P."/>
            <person name="Mule G."/>
            <person name="Ngan C.Y."/>
            <person name="Orejas M."/>
            <person name="Orosz E."/>
            <person name="Ouedraogo J.P."/>
            <person name="Overkamp K.M."/>
            <person name="Park H.-S."/>
            <person name="Perrone G."/>
            <person name="Piumi F."/>
            <person name="Punt P.J."/>
            <person name="Ram A.F."/>
            <person name="Ramon A."/>
            <person name="Rauscher S."/>
            <person name="Record E."/>
            <person name="Riano-Pachon D.M."/>
            <person name="Robert V."/>
            <person name="Roehrig J."/>
            <person name="Ruller R."/>
            <person name="Salamov A."/>
            <person name="Salih N.S."/>
            <person name="Samson R.A."/>
            <person name="Sandor E."/>
            <person name="Sanguinetti M."/>
            <person name="Schuetze T."/>
            <person name="Sepcic K."/>
            <person name="Shelest E."/>
            <person name="Sherlock G."/>
            <person name="Sophianopoulou V."/>
            <person name="Squina F.M."/>
            <person name="Sun H."/>
            <person name="Susca A."/>
            <person name="Todd R.B."/>
            <person name="Tsang A."/>
            <person name="Unkles S.E."/>
            <person name="van de Wiele N."/>
            <person name="van Rossen-Uffink D."/>
            <person name="Oliveira J.V."/>
            <person name="Vesth T.C."/>
            <person name="Visser J."/>
            <person name="Yu J.-H."/>
            <person name="Zhou M."/>
            <person name="Andersen M.R."/>
            <person name="Archer D.B."/>
            <person name="Baker S.E."/>
            <person name="Benoit I."/>
            <person name="Brakhage A.A."/>
            <person name="Braus G.H."/>
            <person name="Fischer R."/>
            <person name="Frisvad J.C."/>
            <person name="Goldman G.H."/>
            <person name="Houbraken J."/>
            <person name="Oakley B."/>
            <person name="Pocsi I."/>
            <person name="Scazzocchio C."/>
            <person name="Seiboth B."/>
            <person name="vanKuyk P.A."/>
            <person name="Wortman J."/>
            <person name="Dyer P.S."/>
            <person name="Grigoriev I.V."/>
        </authorList>
    </citation>
    <scope>NUCLEOTIDE SEQUENCE [LARGE SCALE GENOMIC DNA]</scope>
    <source>
        <strain evidence="9">DTO 134E9</strain>
    </source>
</reference>
<dbReference type="InterPro" id="IPR019734">
    <property type="entry name" value="TPR_rpt"/>
</dbReference>
<dbReference type="STRING" id="1073089.A0A1L9RTY6"/>
<proteinExistence type="predicted"/>
<dbReference type="GeneID" id="63752981"/>
<evidence type="ECO:0000256" key="3">
    <source>
        <dbReference type="ARBA" id="ARBA00022771"/>
    </source>
</evidence>
<dbReference type="Pfam" id="PF13424">
    <property type="entry name" value="TPR_12"/>
    <property type="match status" value="1"/>
</dbReference>
<evidence type="ECO:0000256" key="6">
    <source>
        <dbReference type="SAM" id="MobiDB-lite"/>
    </source>
</evidence>
<dbReference type="RefSeq" id="XP_040692065.1">
    <property type="nucleotide sequence ID" value="XM_040837133.1"/>
</dbReference>
<dbReference type="InterPro" id="IPR011990">
    <property type="entry name" value="TPR-like_helical_dom_sf"/>
</dbReference>
<evidence type="ECO:0000313" key="9">
    <source>
        <dbReference type="Proteomes" id="UP000184383"/>
    </source>
</evidence>
<dbReference type="PANTHER" id="PTHR45641">
    <property type="entry name" value="TETRATRICOPEPTIDE REPEAT PROTEIN (AFU_ORTHOLOGUE AFUA_6G03870)"/>
    <property type="match status" value="1"/>
</dbReference>
<dbReference type="SUPFAM" id="SSF144232">
    <property type="entry name" value="HIT/MYND zinc finger-like"/>
    <property type="match status" value="1"/>
</dbReference>
<dbReference type="EMBL" id="KV878210">
    <property type="protein sequence ID" value="OJJ38389.1"/>
    <property type="molecule type" value="Genomic_DNA"/>
</dbReference>
<keyword evidence="9" id="KW-1185">Reference proteome</keyword>
<dbReference type="Proteomes" id="UP000184383">
    <property type="component" value="Unassembled WGS sequence"/>
</dbReference>
<keyword evidence="5" id="KW-0862">Zinc</keyword>
<feature type="domain" description="MYND-type" evidence="7">
    <location>
        <begin position="901"/>
        <end position="937"/>
    </location>
</feature>
<dbReference type="InterPro" id="IPR002893">
    <property type="entry name" value="Znf_MYND"/>
</dbReference>
<dbReference type="AlphaFoldDB" id="A0A1L9RTY6"/>
<keyword evidence="1" id="KW-0479">Metal-binding</keyword>
<keyword evidence="2" id="KW-0677">Repeat</keyword>
<organism evidence="8 9">
    <name type="scientific">Aspergillus wentii DTO 134E9</name>
    <dbReference type="NCBI Taxonomy" id="1073089"/>
    <lineage>
        <taxon>Eukaryota</taxon>
        <taxon>Fungi</taxon>
        <taxon>Dikarya</taxon>
        <taxon>Ascomycota</taxon>
        <taxon>Pezizomycotina</taxon>
        <taxon>Eurotiomycetes</taxon>
        <taxon>Eurotiomycetidae</taxon>
        <taxon>Eurotiales</taxon>
        <taxon>Aspergillaceae</taxon>
        <taxon>Aspergillus</taxon>
        <taxon>Aspergillus subgen. Cremei</taxon>
    </lineage>
</organism>
<dbReference type="GO" id="GO:0008270">
    <property type="term" value="F:zinc ion binding"/>
    <property type="evidence" value="ECO:0007669"/>
    <property type="project" value="UniProtKB-KW"/>
</dbReference>
<evidence type="ECO:0000259" key="7">
    <source>
        <dbReference type="PROSITE" id="PS01360"/>
    </source>
</evidence>
<evidence type="ECO:0000256" key="2">
    <source>
        <dbReference type="ARBA" id="ARBA00022737"/>
    </source>
</evidence>
<dbReference type="OrthoDB" id="5086500at2759"/>